<dbReference type="Pfam" id="PF02601">
    <property type="entry name" value="Exonuc_VII_L"/>
    <property type="match status" value="1"/>
</dbReference>
<reference evidence="2" key="1">
    <citation type="submission" date="2018-06" db="EMBL/GenBank/DDBJ databases">
        <authorList>
            <person name="Zhirakovskaya E."/>
        </authorList>
    </citation>
    <scope>NUCLEOTIDE SEQUENCE</scope>
</reference>
<sequence length="379" mass="42757">EVSFHEQYGLSILVQDIDSNYTLGALEKNLNNLRKQLILEEIYQKNKQFVLPNDFFRVAIIAPPDAAGLGDFRADADLLHAQNLCEFKYFYSAFQGDAVQNEMQVAFQAVHALHESNPFDVLVMIRGGGAKLDLHTLNTYPLAKLLCDANLPVITGIGHERDNTILDEVANRCFDTPSKVIGHIRHQIFQQAQQAQANWQEIEHASKLSVKQLEQTLTHLNQTIQHSSQQLLFRWKQQIEPLNTKIGRLSEAQLQLKRHQVNDLMVSIEMPLKNKVSLKKMALKTLQQMIQEGANRALSLKKQQTQQWIALILSSGPKTQLNRGFNLAKNPCTNQPVTTAKQALKTPHLQLEFIDGYVAAQIDTKTGILKKDTSHDTSG</sequence>
<keyword evidence="2" id="KW-0378">Hydrolase</keyword>
<dbReference type="PANTHER" id="PTHR30008">
    <property type="entry name" value="EXODEOXYRIBONUCLEASE 7 LARGE SUBUNIT"/>
    <property type="match status" value="1"/>
</dbReference>
<evidence type="ECO:0000259" key="1">
    <source>
        <dbReference type="Pfam" id="PF02601"/>
    </source>
</evidence>
<protein>
    <submittedName>
        <fullName evidence="2">Exodeoxyribonuclease VII large subunit</fullName>
        <ecNumber evidence="2">3.1.11.6</ecNumber>
    </submittedName>
</protein>
<gene>
    <name evidence="2" type="ORF">MNBD_GAMMA03-2147</name>
</gene>
<organism evidence="2">
    <name type="scientific">hydrothermal vent metagenome</name>
    <dbReference type="NCBI Taxonomy" id="652676"/>
    <lineage>
        <taxon>unclassified sequences</taxon>
        <taxon>metagenomes</taxon>
        <taxon>ecological metagenomes</taxon>
    </lineage>
</organism>
<feature type="domain" description="Exonuclease VII large subunit C-terminal" evidence="1">
    <location>
        <begin position="45"/>
        <end position="360"/>
    </location>
</feature>
<dbReference type="EMBL" id="UOFC01000283">
    <property type="protein sequence ID" value="VAW49445.1"/>
    <property type="molecule type" value="Genomic_DNA"/>
</dbReference>
<evidence type="ECO:0000313" key="2">
    <source>
        <dbReference type="EMBL" id="VAW49445.1"/>
    </source>
</evidence>
<dbReference type="GO" id="GO:0008855">
    <property type="term" value="F:exodeoxyribonuclease VII activity"/>
    <property type="evidence" value="ECO:0007669"/>
    <property type="project" value="UniProtKB-EC"/>
</dbReference>
<proteinExistence type="predicted"/>
<dbReference type="InterPro" id="IPR020579">
    <property type="entry name" value="Exonuc_VII_lsu_C"/>
</dbReference>
<dbReference type="GO" id="GO:0006308">
    <property type="term" value="P:DNA catabolic process"/>
    <property type="evidence" value="ECO:0007669"/>
    <property type="project" value="InterPro"/>
</dbReference>
<dbReference type="GO" id="GO:0009318">
    <property type="term" value="C:exodeoxyribonuclease VII complex"/>
    <property type="evidence" value="ECO:0007669"/>
    <property type="project" value="InterPro"/>
</dbReference>
<name>A0A3B0W0T5_9ZZZZ</name>
<dbReference type="InterPro" id="IPR003753">
    <property type="entry name" value="Exonuc_VII_L"/>
</dbReference>
<dbReference type="AlphaFoldDB" id="A0A3B0W0T5"/>
<dbReference type="EC" id="3.1.11.6" evidence="2"/>
<dbReference type="PANTHER" id="PTHR30008:SF0">
    <property type="entry name" value="EXODEOXYRIBONUCLEASE 7 LARGE SUBUNIT"/>
    <property type="match status" value="1"/>
</dbReference>
<accession>A0A3B0W0T5</accession>
<feature type="non-terminal residue" evidence="2">
    <location>
        <position position="1"/>
    </location>
</feature>